<dbReference type="EC" id="2.4.2.7" evidence="6 11"/>
<dbReference type="GO" id="GO:0006168">
    <property type="term" value="P:adenine salvage"/>
    <property type="evidence" value="ECO:0007669"/>
    <property type="project" value="InterPro"/>
</dbReference>
<dbReference type="STRING" id="267850.ADINL_2993"/>
<name>A0A063XWF6_9GAMM</name>
<dbReference type="InterPro" id="IPR000836">
    <property type="entry name" value="PRTase_dom"/>
</dbReference>
<organism evidence="13 14">
    <name type="scientific">Nitrincola lacisaponensis</name>
    <dbReference type="NCBI Taxonomy" id="267850"/>
    <lineage>
        <taxon>Bacteria</taxon>
        <taxon>Pseudomonadati</taxon>
        <taxon>Pseudomonadota</taxon>
        <taxon>Gammaproteobacteria</taxon>
        <taxon>Oceanospirillales</taxon>
        <taxon>Oceanospirillaceae</taxon>
        <taxon>Nitrincola</taxon>
    </lineage>
</organism>
<accession>A0A063XWF6</accession>
<dbReference type="OrthoDB" id="9803963at2"/>
<dbReference type="Gene3D" id="3.40.50.2020">
    <property type="match status" value="1"/>
</dbReference>
<dbReference type="InterPro" id="IPR005764">
    <property type="entry name" value="Ade_phspho_trans"/>
</dbReference>
<dbReference type="GO" id="GO:0006166">
    <property type="term" value="P:purine ribonucleoside salvage"/>
    <property type="evidence" value="ECO:0007669"/>
    <property type="project" value="UniProtKB-UniRule"/>
</dbReference>
<keyword evidence="7 11" id="KW-0963">Cytoplasm</keyword>
<dbReference type="PANTHER" id="PTHR32315">
    <property type="entry name" value="ADENINE PHOSPHORIBOSYLTRANSFERASE"/>
    <property type="match status" value="1"/>
</dbReference>
<dbReference type="Pfam" id="PF00156">
    <property type="entry name" value="Pribosyltran"/>
    <property type="match status" value="1"/>
</dbReference>
<comment type="caution">
    <text evidence="13">The sequence shown here is derived from an EMBL/GenBank/DDBJ whole genome shotgun (WGS) entry which is preliminary data.</text>
</comment>
<evidence type="ECO:0000313" key="14">
    <source>
        <dbReference type="Proteomes" id="UP000027318"/>
    </source>
</evidence>
<evidence type="ECO:0000256" key="5">
    <source>
        <dbReference type="ARBA" id="ARBA00008391"/>
    </source>
</evidence>
<dbReference type="GO" id="GO:0016208">
    <property type="term" value="F:AMP binding"/>
    <property type="evidence" value="ECO:0007669"/>
    <property type="project" value="TreeGrafter"/>
</dbReference>
<dbReference type="RefSeq" id="WP_036549867.1">
    <property type="nucleotide sequence ID" value="NZ_JMSZ01000042.1"/>
</dbReference>
<comment type="catalytic activity">
    <reaction evidence="1 11">
        <text>AMP + diphosphate = 5-phospho-alpha-D-ribose 1-diphosphate + adenine</text>
        <dbReference type="Rhea" id="RHEA:16609"/>
        <dbReference type="ChEBI" id="CHEBI:16708"/>
        <dbReference type="ChEBI" id="CHEBI:33019"/>
        <dbReference type="ChEBI" id="CHEBI:58017"/>
        <dbReference type="ChEBI" id="CHEBI:456215"/>
        <dbReference type="EC" id="2.4.2.7"/>
    </reaction>
</comment>
<dbReference type="PATRIC" id="fig|267850.7.peg.2944"/>
<dbReference type="FunFam" id="3.40.50.2020:FF:000021">
    <property type="entry name" value="Adenine phosphoribosyltransferase"/>
    <property type="match status" value="1"/>
</dbReference>
<dbReference type="SUPFAM" id="SSF53271">
    <property type="entry name" value="PRTase-like"/>
    <property type="match status" value="1"/>
</dbReference>
<comment type="subcellular location">
    <subcellularLocation>
        <location evidence="3 11">Cytoplasm</location>
    </subcellularLocation>
</comment>
<evidence type="ECO:0000256" key="3">
    <source>
        <dbReference type="ARBA" id="ARBA00004496"/>
    </source>
</evidence>
<protein>
    <recommendedName>
        <fullName evidence="6 11">Adenine phosphoribosyltransferase</fullName>
        <shortName evidence="11">APRT</shortName>
        <ecNumber evidence="6 11">2.4.2.7</ecNumber>
    </recommendedName>
</protein>
<comment type="function">
    <text evidence="2 11">Catalyzes a salvage reaction resulting in the formation of AMP, that is energically less costly than de novo synthesis.</text>
</comment>
<gene>
    <name evidence="11" type="primary">apt</name>
    <name evidence="13" type="ORF">ADINL_2993</name>
</gene>
<dbReference type="HAMAP" id="MF_00004">
    <property type="entry name" value="Aden_phosphoribosyltr"/>
    <property type="match status" value="1"/>
</dbReference>
<keyword evidence="14" id="KW-1185">Reference proteome</keyword>
<dbReference type="InterPro" id="IPR029057">
    <property type="entry name" value="PRTase-like"/>
</dbReference>
<evidence type="ECO:0000256" key="7">
    <source>
        <dbReference type="ARBA" id="ARBA00022490"/>
    </source>
</evidence>
<dbReference type="AlphaFoldDB" id="A0A063XWF6"/>
<comment type="subunit">
    <text evidence="11">Homodimer.</text>
</comment>
<evidence type="ECO:0000313" key="13">
    <source>
        <dbReference type="EMBL" id="KDE38538.1"/>
    </source>
</evidence>
<evidence type="ECO:0000256" key="11">
    <source>
        <dbReference type="HAMAP-Rule" id="MF_00004"/>
    </source>
</evidence>
<evidence type="ECO:0000256" key="9">
    <source>
        <dbReference type="ARBA" id="ARBA00022679"/>
    </source>
</evidence>
<evidence type="ECO:0000256" key="1">
    <source>
        <dbReference type="ARBA" id="ARBA00000868"/>
    </source>
</evidence>
<dbReference type="NCBIfam" id="TIGR01090">
    <property type="entry name" value="apt"/>
    <property type="match status" value="1"/>
</dbReference>
<dbReference type="GO" id="GO:0005737">
    <property type="term" value="C:cytoplasm"/>
    <property type="evidence" value="ECO:0007669"/>
    <property type="project" value="UniProtKB-SubCell"/>
</dbReference>
<dbReference type="CDD" id="cd06223">
    <property type="entry name" value="PRTases_typeI"/>
    <property type="match status" value="1"/>
</dbReference>
<dbReference type="NCBIfam" id="NF002636">
    <property type="entry name" value="PRK02304.1-5"/>
    <property type="match status" value="1"/>
</dbReference>
<comment type="pathway">
    <text evidence="4 11">Purine metabolism; AMP biosynthesis via salvage pathway; AMP from adenine: step 1/1.</text>
</comment>
<dbReference type="PANTHER" id="PTHR32315:SF3">
    <property type="entry name" value="ADENINE PHOSPHORIBOSYLTRANSFERASE"/>
    <property type="match status" value="1"/>
</dbReference>
<dbReference type="Proteomes" id="UP000027318">
    <property type="component" value="Unassembled WGS sequence"/>
</dbReference>
<keyword evidence="10 11" id="KW-0660">Purine salvage</keyword>
<dbReference type="GO" id="GO:0002055">
    <property type="term" value="F:adenine binding"/>
    <property type="evidence" value="ECO:0007669"/>
    <property type="project" value="TreeGrafter"/>
</dbReference>
<dbReference type="GO" id="GO:0044209">
    <property type="term" value="P:AMP salvage"/>
    <property type="evidence" value="ECO:0007669"/>
    <property type="project" value="UniProtKB-UniRule"/>
</dbReference>
<feature type="domain" description="Phosphoribosyltransferase" evidence="12">
    <location>
        <begin position="30"/>
        <end position="156"/>
    </location>
</feature>
<evidence type="ECO:0000256" key="2">
    <source>
        <dbReference type="ARBA" id="ARBA00003968"/>
    </source>
</evidence>
<reference evidence="13 14" key="1">
    <citation type="journal article" date="2005" name="Int. J. Syst. Evol. Microbiol.">
        <title>Nitrincola lacisaponensis gen. nov., sp. nov., a novel alkaliphilic bacterium isolated from an alkaline, saline lake.</title>
        <authorList>
            <person name="Dimitriu P.A."/>
            <person name="Shukla S.K."/>
            <person name="Conradt J."/>
            <person name="Marquez M.C."/>
            <person name="Ventosa A."/>
            <person name="Maglia A."/>
            <person name="Peyton B.M."/>
            <person name="Pinkart H.C."/>
            <person name="Mormile M.R."/>
        </authorList>
    </citation>
    <scope>NUCLEOTIDE SEQUENCE [LARGE SCALE GENOMIC DNA]</scope>
    <source>
        <strain evidence="13 14">4CA</strain>
    </source>
</reference>
<dbReference type="NCBIfam" id="NF002634">
    <property type="entry name" value="PRK02304.1-3"/>
    <property type="match status" value="1"/>
</dbReference>
<dbReference type="InterPro" id="IPR050054">
    <property type="entry name" value="UPRTase/APRTase"/>
</dbReference>
<keyword evidence="8 11" id="KW-0328">Glycosyltransferase</keyword>
<dbReference type="UniPathway" id="UPA00588">
    <property type="reaction ID" value="UER00646"/>
</dbReference>
<evidence type="ECO:0000256" key="10">
    <source>
        <dbReference type="ARBA" id="ARBA00022726"/>
    </source>
</evidence>
<evidence type="ECO:0000256" key="4">
    <source>
        <dbReference type="ARBA" id="ARBA00004659"/>
    </source>
</evidence>
<keyword evidence="9 11" id="KW-0808">Transferase</keyword>
<evidence type="ECO:0000256" key="8">
    <source>
        <dbReference type="ARBA" id="ARBA00022676"/>
    </source>
</evidence>
<comment type="similarity">
    <text evidence="5 11">Belongs to the purine/pyrimidine phosphoribosyltransferase family.</text>
</comment>
<sequence length="180" mass="19676">MSYDELYIKSAIRSIADWPEAGVIFRDVTTLFKDPKAMRMVCDAFVQRYMNQPITHIASIDARGFILGSVVAYQLNLPLILIRKKGKLPGDTISQDYSLEYGSAAIEIQTDALEPGAKVLVFDDLIATGGTVLAAISLIRKLGAEVHEVAALIDLPDLMGSQKIQDSNVPVYSLLAYEGL</sequence>
<dbReference type="GO" id="GO:0003999">
    <property type="term" value="F:adenine phosphoribosyltransferase activity"/>
    <property type="evidence" value="ECO:0007669"/>
    <property type="project" value="UniProtKB-UniRule"/>
</dbReference>
<dbReference type="EMBL" id="JMSZ01000042">
    <property type="protein sequence ID" value="KDE38538.1"/>
    <property type="molecule type" value="Genomic_DNA"/>
</dbReference>
<evidence type="ECO:0000259" key="12">
    <source>
        <dbReference type="Pfam" id="PF00156"/>
    </source>
</evidence>
<evidence type="ECO:0000256" key="6">
    <source>
        <dbReference type="ARBA" id="ARBA00011893"/>
    </source>
</evidence>
<proteinExistence type="inferred from homology"/>